<feature type="repeat" description="ANK" evidence="3">
    <location>
        <begin position="192"/>
        <end position="225"/>
    </location>
</feature>
<reference evidence="4" key="1">
    <citation type="submission" date="2022-11" db="EMBL/GenBank/DDBJ databases">
        <title>Chromosomal genome sequence assembly and mating type (MAT) locus characterization of the leprose asexual lichenized fungus Lepraria neglecta (Nyl.) Erichsen.</title>
        <authorList>
            <person name="Allen J.L."/>
            <person name="Pfeffer B."/>
        </authorList>
    </citation>
    <scope>NUCLEOTIDE SEQUENCE</scope>
    <source>
        <strain evidence="4">Allen 5258</strain>
    </source>
</reference>
<keyword evidence="5" id="KW-1185">Reference proteome</keyword>
<dbReference type="PROSITE" id="PS50088">
    <property type="entry name" value="ANK_REPEAT"/>
    <property type="match status" value="3"/>
</dbReference>
<dbReference type="Gene3D" id="1.25.40.20">
    <property type="entry name" value="Ankyrin repeat-containing domain"/>
    <property type="match status" value="2"/>
</dbReference>
<evidence type="ECO:0000313" key="5">
    <source>
        <dbReference type="Proteomes" id="UP001276659"/>
    </source>
</evidence>
<accession>A0AAD9ZH12</accession>
<dbReference type="InterPro" id="IPR036770">
    <property type="entry name" value="Ankyrin_rpt-contain_sf"/>
</dbReference>
<gene>
    <name evidence="4" type="ORF">OEA41_000354</name>
</gene>
<dbReference type="PROSITE" id="PS50297">
    <property type="entry name" value="ANK_REP_REGION"/>
    <property type="match status" value="2"/>
</dbReference>
<dbReference type="Proteomes" id="UP001276659">
    <property type="component" value="Unassembled WGS sequence"/>
</dbReference>
<feature type="repeat" description="ANK" evidence="3">
    <location>
        <begin position="126"/>
        <end position="158"/>
    </location>
</feature>
<evidence type="ECO:0000256" key="1">
    <source>
        <dbReference type="ARBA" id="ARBA00022737"/>
    </source>
</evidence>
<dbReference type="PANTHER" id="PTHR24198">
    <property type="entry name" value="ANKYRIN REPEAT AND PROTEIN KINASE DOMAIN-CONTAINING PROTEIN"/>
    <property type="match status" value="1"/>
</dbReference>
<dbReference type="Pfam" id="PF12796">
    <property type="entry name" value="Ank_2"/>
    <property type="match status" value="2"/>
</dbReference>
<evidence type="ECO:0000256" key="3">
    <source>
        <dbReference type="PROSITE-ProRule" id="PRU00023"/>
    </source>
</evidence>
<sequence>MASLEQDSEMPFPFQAHFQPSESAKHSSTTARETGKTIQQCCPVFGIEVRRRIEWGGEDGILRLALTGNTQGVKHLLVSKEASLTDVDPNHGRSALHVVLGILPINLESELKNEQYRGLVNALDFRGRTPLHWAANRGDTNAVEFLLEAGAKTDAQDEFRGTPLSFAASSGAVRILKLLILAKANIRTINSQGTQALYYASRHQSDVAPVKLLLDAGAPVDCKNNRAHTPLTGAAITNRERIGAYLLDKGANMHNRGVYGDTPLFEAIIHNSHEFLELLLRRGAKHTGVNNAGSTILHAIAREADVKTIKILAAARLTGLDCEAKDKEGHTPADTLARRVTPPVGVEEAFRTLLSTLR</sequence>
<dbReference type="EMBL" id="JASNWA010000003">
    <property type="protein sequence ID" value="KAK3178221.1"/>
    <property type="molecule type" value="Genomic_DNA"/>
</dbReference>
<evidence type="ECO:0000256" key="2">
    <source>
        <dbReference type="ARBA" id="ARBA00023043"/>
    </source>
</evidence>
<dbReference type="SMART" id="SM00248">
    <property type="entry name" value="ANK"/>
    <property type="match status" value="6"/>
</dbReference>
<dbReference type="PRINTS" id="PR01415">
    <property type="entry name" value="ANKYRIN"/>
</dbReference>
<proteinExistence type="predicted"/>
<dbReference type="PANTHER" id="PTHR24198:SF165">
    <property type="entry name" value="ANKYRIN REPEAT-CONTAINING PROTEIN-RELATED"/>
    <property type="match status" value="1"/>
</dbReference>
<dbReference type="SUPFAM" id="SSF48403">
    <property type="entry name" value="Ankyrin repeat"/>
    <property type="match status" value="1"/>
</dbReference>
<evidence type="ECO:0008006" key="6">
    <source>
        <dbReference type="Google" id="ProtNLM"/>
    </source>
</evidence>
<keyword evidence="1" id="KW-0677">Repeat</keyword>
<dbReference type="InterPro" id="IPR002110">
    <property type="entry name" value="Ankyrin_rpt"/>
</dbReference>
<name>A0AAD9ZH12_9LECA</name>
<evidence type="ECO:0000313" key="4">
    <source>
        <dbReference type="EMBL" id="KAK3178221.1"/>
    </source>
</evidence>
<keyword evidence="2 3" id="KW-0040">ANK repeat</keyword>
<feature type="repeat" description="ANK" evidence="3">
    <location>
        <begin position="259"/>
        <end position="291"/>
    </location>
</feature>
<protein>
    <recommendedName>
        <fullName evidence="6">Ankyrin</fullName>
    </recommendedName>
</protein>
<organism evidence="4 5">
    <name type="scientific">Lepraria neglecta</name>
    <dbReference type="NCBI Taxonomy" id="209136"/>
    <lineage>
        <taxon>Eukaryota</taxon>
        <taxon>Fungi</taxon>
        <taxon>Dikarya</taxon>
        <taxon>Ascomycota</taxon>
        <taxon>Pezizomycotina</taxon>
        <taxon>Lecanoromycetes</taxon>
        <taxon>OSLEUM clade</taxon>
        <taxon>Lecanoromycetidae</taxon>
        <taxon>Lecanorales</taxon>
        <taxon>Lecanorineae</taxon>
        <taxon>Stereocaulaceae</taxon>
        <taxon>Lepraria</taxon>
    </lineage>
</organism>
<dbReference type="AlphaFoldDB" id="A0AAD9ZH12"/>
<comment type="caution">
    <text evidence="4">The sequence shown here is derived from an EMBL/GenBank/DDBJ whole genome shotgun (WGS) entry which is preliminary data.</text>
</comment>